<feature type="transmembrane region" description="Helical" evidence="1">
    <location>
        <begin position="303"/>
        <end position="326"/>
    </location>
</feature>
<dbReference type="InterPro" id="IPR018650">
    <property type="entry name" value="STSV1_Orf64"/>
</dbReference>
<evidence type="ECO:0000313" key="3">
    <source>
        <dbReference type="Proteomes" id="UP000177913"/>
    </source>
</evidence>
<feature type="transmembrane region" description="Helical" evidence="1">
    <location>
        <begin position="105"/>
        <end position="127"/>
    </location>
</feature>
<organism evidence="2 3">
    <name type="scientific">Candidatus Roizmanbacteria bacterium RIFCSPHIGHO2_02_FULL_38_11</name>
    <dbReference type="NCBI Taxonomy" id="1802039"/>
    <lineage>
        <taxon>Bacteria</taxon>
        <taxon>Candidatus Roizmaniibacteriota</taxon>
    </lineage>
</organism>
<feature type="transmembrane region" description="Helical" evidence="1">
    <location>
        <begin position="388"/>
        <end position="405"/>
    </location>
</feature>
<gene>
    <name evidence="2" type="ORF">A3C25_05750</name>
</gene>
<dbReference type="Proteomes" id="UP000177913">
    <property type="component" value="Unassembled WGS sequence"/>
</dbReference>
<comment type="caution">
    <text evidence="2">The sequence shown here is derived from an EMBL/GenBank/DDBJ whole genome shotgun (WGS) entry which is preliminary data.</text>
</comment>
<dbReference type="EMBL" id="MFZO01000037">
    <property type="protein sequence ID" value="OGK24204.1"/>
    <property type="molecule type" value="Genomic_DNA"/>
</dbReference>
<feature type="transmembrane region" description="Helical" evidence="1">
    <location>
        <begin position="156"/>
        <end position="176"/>
    </location>
</feature>
<name>A0A1F7GZQ1_9BACT</name>
<feature type="transmembrane region" description="Helical" evidence="1">
    <location>
        <begin position="197"/>
        <end position="217"/>
    </location>
</feature>
<dbReference type="AlphaFoldDB" id="A0A1F7GZQ1"/>
<sequence length="520" mass="60778">MIRLIKNKKIEIILWVFIIAYALYFSYFTILRYKTLYASYYDLGIMHQTVYNSYQAIKTGDWGRFLELTNPTGVEQIKRMAIHSDILLGLISPFYFIHAGPETLLVIQSIVSALGALAIFKIAVFVFQKINSRYFIALIFSLCYLLYVPFERANIYDFHAVTLSTTLLLFMFYFWLVKKYKLSFLFFLLSIISKEQVALTTMMFGLYSILIFIRHSGKRSASRIDSGQARMTKAEKIFSLSMISFSIFWFVASVFYIIPLFRGGQHFAVQRYSDFGDSPIRIIIGTITNPYSISKYILRVDTLGYLVTLLGPVGFLSLLSPTQLIIASPEFAINLLSKNPNMRNIIYQYTAVITPFVFISAIYGAKRVIGYLLLVIRKKSIKNVEKKIIILLSSYLFIFTLVWAYQKGPLLFSREADIHPLKYPQKEIKDVAFWARTLQDEQLKISTTGQLSPFFTSRRYFYTFSARYRMADYVIVRLNEIYSYPEKWELIPVYEKLKEDYNYNLIYKRENFEVYKKVKS</sequence>
<keyword evidence="1" id="KW-0812">Transmembrane</keyword>
<feature type="transmembrane region" description="Helical" evidence="1">
    <location>
        <begin position="237"/>
        <end position="261"/>
    </location>
</feature>
<protein>
    <recommendedName>
        <fullName evidence="4">Glycosyltransferase RgtA/B/C/D-like domain-containing protein</fullName>
    </recommendedName>
</protein>
<dbReference type="Pfam" id="PF09852">
    <property type="entry name" value="DUF2079"/>
    <property type="match status" value="1"/>
</dbReference>
<feature type="transmembrane region" description="Helical" evidence="1">
    <location>
        <begin position="12"/>
        <end position="30"/>
    </location>
</feature>
<evidence type="ECO:0000313" key="2">
    <source>
        <dbReference type="EMBL" id="OGK24204.1"/>
    </source>
</evidence>
<accession>A0A1F7GZQ1</accession>
<keyword evidence="1" id="KW-0472">Membrane</keyword>
<feature type="transmembrane region" description="Helical" evidence="1">
    <location>
        <begin position="134"/>
        <end position="150"/>
    </location>
</feature>
<reference evidence="2 3" key="1">
    <citation type="journal article" date="2016" name="Nat. Commun.">
        <title>Thousands of microbial genomes shed light on interconnected biogeochemical processes in an aquifer system.</title>
        <authorList>
            <person name="Anantharaman K."/>
            <person name="Brown C.T."/>
            <person name="Hug L.A."/>
            <person name="Sharon I."/>
            <person name="Castelle C.J."/>
            <person name="Probst A.J."/>
            <person name="Thomas B.C."/>
            <person name="Singh A."/>
            <person name="Wilkins M.J."/>
            <person name="Karaoz U."/>
            <person name="Brodie E.L."/>
            <person name="Williams K.H."/>
            <person name="Hubbard S.S."/>
            <person name="Banfield J.F."/>
        </authorList>
    </citation>
    <scope>NUCLEOTIDE SEQUENCE [LARGE SCALE GENOMIC DNA]</scope>
</reference>
<keyword evidence="1" id="KW-1133">Transmembrane helix</keyword>
<evidence type="ECO:0008006" key="4">
    <source>
        <dbReference type="Google" id="ProtNLM"/>
    </source>
</evidence>
<evidence type="ECO:0000256" key="1">
    <source>
        <dbReference type="SAM" id="Phobius"/>
    </source>
</evidence>
<feature type="transmembrane region" description="Helical" evidence="1">
    <location>
        <begin position="346"/>
        <end position="376"/>
    </location>
</feature>
<proteinExistence type="predicted"/>